<evidence type="ECO:0000313" key="3">
    <source>
        <dbReference type="Proteomes" id="UP001271769"/>
    </source>
</evidence>
<dbReference type="GO" id="GO:0008483">
    <property type="term" value="F:transaminase activity"/>
    <property type="evidence" value="ECO:0007669"/>
    <property type="project" value="UniProtKB-KW"/>
</dbReference>
<dbReference type="InterPro" id="IPR004839">
    <property type="entry name" value="Aminotransferase_I/II_large"/>
</dbReference>
<dbReference type="InterPro" id="IPR015422">
    <property type="entry name" value="PyrdxlP-dep_Trfase_small"/>
</dbReference>
<sequence length="377" mass="41788">MTMLPDFRLETYLGKWEFACRYHMTASDMQTLSLKELLAMATPEDRAAWDELPLHYIEPTGTAPLRAAVAATYQGVTPEDILAFAGAEEGIFCAMHALLEKSDHAIVVTPNYQSSEELPKALCATTGVALDPDNNWSLDLDKVKAAIRSNTKLIAVNFPHNPTGKVIDRQTFDGLVALCRQHGIWLFSDEVYRGLERSATIRLPSAIEAYERGLTLGVMSKAYGLPGLRVGWIASKDHDLLYKMERVKHYLSICNAGPSEHLAVIALKASDKIIGRNRDLIASNLVAVDAFFAEFPDLFDWRHPDGGCIAYPRYLGQDGVETFCRRLVEEAGIVLLPASLYASELTSTPSDRFRIGFGRTYVPEGLAAMRAFLRSNQ</sequence>
<name>A0ABU5E5C3_9PROT</name>
<evidence type="ECO:0000313" key="2">
    <source>
        <dbReference type="EMBL" id="MDY0874081.1"/>
    </source>
</evidence>
<keyword evidence="2" id="KW-0808">Transferase</keyword>
<organism evidence="2 3">
    <name type="scientific">Dongia rigui</name>
    <dbReference type="NCBI Taxonomy" id="940149"/>
    <lineage>
        <taxon>Bacteria</taxon>
        <taxon>Pseudomonadati</taxon>
        <taxon>Pseudomonadota</taxon>
        <taxon>Alphaproteobacteria</taxon>
        <taxon>Rhodospirillales</taxon>
        <taxon>Dongiaceae</taxon>
        <taxon>Dongia</taxon>
    </lineage>
</organism>
<dbReference type="CDD" id="cd00609">
    <property type="entry name" value="AAT_like"/>
    <property type="match status" value="1"/>
</dbReference>
<protein>
    <submittedName>
        <fullName evidence="2">Aminotransferase class I/II-fold pyridoxal phosphate-dependent enzyme</fullName>
    </submittedName>
</protein>
<dbReference type="SUPFAM" id="SSF53383">
    <property type="entry name" value="PLP-dependent transferases"/>
    <property type="match status" value="1"/>
</dbReference>
<proteinExistence type="predicted"/>
<dbReference type="RefSeq" id="WP_320502556.1">
    <property type="nucleotide sequence ID" value="NZ_JAXCLX010000004.1"/>
</dbReference>
<accession>A0ABU5E5C3</accession>
<dbReference type="Proteomes" id="UP001271769">
    <property type="component" value="Unassembled WGS sequence"/>
</dbReference>
<feature type="domain" description="Aminotransferase class I/classII large" evidence="1">
    <location>
        <begin position="55"/>
        <end position="357"/>
    </location>
</feature>
<gene>
    <name evidence="2" type="ORF">SMD31_19220</name>
</gene>
<dbReference type="InterPro" id="IPR015421">
    <property type="entry name" value="PyrdxlP-dep_Trfase_major"/>
</dbReference>
<dbReference type="EMBL" id="JAXCLX010000004">
    <property type="protein sequence ID" value="MDY0874081.1"/>
    <property type="molecule type" value="Genomic_DNA"/>
</dbReference>
<comment type="caution">
    <text evidence="2">The sequence shown here is derived from an EMBL/GenBank/DDBJ whole genome shotgun (WGS) entry which is preliminary data.</text>
</comment>
<keyword evidence="3" id="KW-1185">Reference proteome</keyword>
<dbReference type="Gene3D" id="3.40.640.10">
    <property type="entry name" value="Type I PLP-dependent aspartate aminotransferase-like (Major domain)"/>
    <property type="match status" value="1"/>
</dbReference>
<dbReference type="Gene3D" id="3.90.1150.10">
    <property type="entry name" value="Aspartate Aminotransferase, domain 1"/>
    <property type="match status" value="1"/>
</dbReference>
<dbReference type="Pfam" id="PF00155">
    <property type="entry name" value="Aminotran_1_2"/>
    <property type="match status" value="1"/>
</dbReference>
<dbReference type="PANTHER" id="PTHR43510:SF1">
    <property type="entry name" value="AMINOTRANSFERASE FUNCTION, HYPOTHETICAL (EUROFUNG)"/>
    <property type="match status" value="1"/>
</dbReference>
<dbReference type="PANTHER" id="PTHR43510">
    <property type="entry name" value="AMINOTRANSFERASE FUNCTION, HYPOTHETICAL (EUROFUNG)"/>
    <property type="match status" value="1"/>
</dbReference>
<dbReference type="InterPro" id="IPR015424">
    <property type="entry name" value="PyrdxlP-dep_Trfase"/>
</dbReference>
<evidence type="ECO:0000259" key="1">
    <source>
        <dbReference type="Pfam" id="PF00155"/>
    </source>
</evidence>
<reference evidence="2 3" key="1">
    <citation type="journal article" date="2013" name="Antonie Van Leeuwenhoek">
        <title>Dongia rigui sp. nov., isolated from freshwater of a large wetland in Korea.</title>
        <authorList>
            <person name="Baik K.S."/>
            <person name="Hwang Y.M."/>
            <person name="Choi J.S."/>
            <person name="Kwon J."/>
            <person name="Seong C.N."/>
        </authorList>
    </citation>
    <scope>NUCLEOTIDE SEQUENCE [LARGE SCALE GENOMIC DNA]</scope>
    <source>
        <strain evidence="2 3">04SU4-P</strain>
    </source>
</reference>
<keyword evidence="2" id="KW-0032">Aminotransferase</keyword>